<gene>
    <name evidence="2" type="ORF">ENM60_02255</name>
</gene>
<dbReference type="Gene3D" id="3.40.225.10">
    <property type="entry name" value="Class II aldolase/adducin N-terminal domain"/>
    <property type="match status" value="1"/>
</dbReference>
<dbReference type="PANTHER" id="PTHR40730:SF4">
    <property type="entry name" value="TRANSCRIPTIONAL REGULATOR"/>
    <property type="match status" value="1"/>
</dbReference>
<proteinExistence type="predicted"/>
<feature type="domain" description="Thiamine-phosphate synthase ThiN" evidence="1">
    <location>
        <begin position="129"/>
        <end position="279"/>
    </location>
</feature>
<dbReference type="InterPro" id="IPR019293">
    <property type="entry name" value="ThiN"/>
</dbReference>
<comment type="caution">
    <text evidence="2">The sequence shown here is derived from an EMBL/GenBank/DDBJ whole genome shotgun (WGS) entry which is preliminary data.</text>
</comment>
<sequence length="292" mass="33244">MIIHDVANKKILPYLRGLLIHELHRRNISQHKISRLLGVSQPLVNKYLSKTYTSYKEKLVKMGFPEDEILYVVNNLASYLERGDILRFLIVSNYYIEDFATRYACRSLNWLRDYCSRGSITDPFIEEYREFVNKFISKPLVYKLVPEVGVNIAYAPRGASTPGDIIALTGRIVRVDSRAGYAGEPMYGASRHLSRILITAIKYNKSKRLAVNLSNQPWISDSITRMGLKIVETGPHDSADSFWTSLEEALSKKPDAVVDEGGRGLEPNIYILSRDFVELEGIIDFILQHSVV</sequence>
<reference evidence="2" key="1">
    <citation type="journal article" date="2020" name="mSystems">
        <title>Genome- and Community-Level Interaction Insights into Carbon Utilization and Element Cycling Functions of Hydrothermarchaeota in Hydrothermal Sediment.</title>
        <authorList>
            <person name="Zhou Z."/>
            <person name="Liu Y."/>
            <person name="Xu W."/>
            <person name="Pan J."/>
            <person name="Luo Z.H."/>
            <person name="Li M."/>
        </authorList>
    </citation>
    <scope>NUCLEOTIDE SEQUENCE [LARGE SCALE GENOMIC DNA]</scope>
    <source>
        <strain evidence="2">SpSt-110</strain>
    </source>
</reference>
<evidence type="ECO:0000313" key="2">
    <source>
        <dbReference type="EMBL" id="HHP67602.1"/>
    </source>
</evidence>
<dbReference type="EMBL" id="DRYK01000030">
    <property type="protein sequence ID" value="HHP67602.1"/>
    <property type="molecule type" value="Genomic_DNA"/>
</dbReference>
<dbReference type="AlphaFoldDB" id="A0A7J3XY16"/>
<name>A0A7J3XY16_9CREN</name>
<dbReference type="InterPro" id="IPR036409">
    <property type="entry name" value="Aldolase_II/adducin_N_sf"/>
</dbReference>
<evidence type="ECO:0000259" key="1">
    <source>
        <dbReference type="Pfam" id="PF10120"/>
    </source>
</evidence>
<organism evidence="2">
    <name type="scientific">Thermogladius calderae</name>
    <dbReference type="NCBI Taxonomy" id="1200300"/>
    <lineage>
        <taxon>Archaea</taxon>
        <taxon>Thermoproteota</taxon>
        <taxon>Thermoprotei</taxon>
        <taxon>Desulfurococcales</taxon>
        <taxon>Desulfurococcaceae</taxon>
        <taxon>Thermogladius</taxon>
    </lineage>
</organism>
<dbReference type="PANTHER" id="PTHR40730">
    <property type="entry name" value="TRANSCRIPTIONAL REGULATOR PROTEIN-LIKE PROTEIN"/>
    <property type="match status" value="1"/>
</dbReference>
<dbReference type="SUPFAM" id="SSF53639">
    <property type="entry name" value="AraD/HMP-PK domain-like"/>
    <property type="match status" value="1"/>
</dbReference>
<dbReference type="Pfam" id="PF10120">
    <property type="entry name" value="ThiN"/>
    <property type="match status" value="1"/>
</dbReference>
<dbReference type="Gene3D" id="1.10.10.60">
    <property type="entry name" value="Homeodomain-like"/>
    <property type="match status" value="1"/>
</dbReference>
<accession>A0A7J3XY16</accession>
<protein>
    <submittedName>
        <fullName evidence="2">Fis family transcriptional regulator</fullName>
    </submittedName>
</protein>